<gene>
    <name evidence="1" type="ORF">Tci_040302</name>
</gene>
<reference evidence="1" key="1">
    <citation type="journal article" date="2019" name="Sci. Rep.">
        <title>Draft genome of Tanacetum cinerariifolium, the natural source of mosquito coil.</title>
        <authorList>
            <person name="Yamashiro T."/>
            <person name="Shiraishi A."/>
            <person name="Satake H."/>
            <person name="Nakayama K."/>
        </authorList>
    </citation>
    <scope>NUCLEOTIDE SEQUENCE</scope>
</reference>
<protein>
    <submittedName>
        <fullName evidence="1">Uncharacterized protein</fullName>
    </submittedName>
</protein>
<dbReference type="EMBL" id="BKCJ010005727">
    <property type="protein sequence ID" value="GEU68324.1"/>
    <property type="molecule type" value="Genomic_DNA"/>
</dbReference>
<evidence type="ECO:0000313" key="1">
    <source>
        <dbReference type="EMBL" id="GEU68324.1"/>
    </source>
</evidence>
<proteinExistence type="predicted"/>
<sequence length="169" mass="20029">MVKPELVKKLSKKDQLILDEELAFKLQAKEEEEEEERLAKEKAQQIDEFNIAWDDVRAKINSIPIYILVEKMYPLTNHTLHQMFNDVKLQVDYECEMPFELLRLVKKHLKERYVLKIKRLLDNLEVTAIKVCVTLAKQNLVLFRVIDGVVQLVAPTTIEQWLAWKNELR</sequence>
<name>A0A6L2M6W7_TANCI</name>
<comment type="caution">
    <text evidence="1">The sequence shown here is derived from an EMBL/GenBank/DDBJ whole genome shotgun (WGS) entry which is preliminary data.</text>
</comment>
<organism evidence="1">
    <name type="scientific">Tanacetum cinerariifolium</name>
    <name type="common">Dalmatian daisy</name>
    <name type="synonym">Chrysanthemum cinerariifolium</name>
    <dbReference type="NCBI Taxonomy" id="118510"/>
    <lineage>
        <taxon>Eukaryota</taxon>
        <taxon>Viridiplantae</taxon>
        <taxon>Streptophyta</taxon>
        <taxon>Embryophyta</taxon>
        <taxon>Tracheophyta</taxon>
        <taxon>Spermatophyta</taxon>
        <taxon>Magnoliopsida</taxon>
        <taxon>eudicotyledons</taxon>
        <taxon>Gunneridae</taxon>
        <taxon>Pentapetalae</taxon>
        <taxon>asterids</taxon>
        <taxon>campanulids</taxon>
        <taxon>Asterales</taxon>
        <taxon>Asteraceae</taxon>
        <taxon>Asteroideae</taxon>
        <taxon>Anthemideae</taxon>
        <taxon>Anthemidinae</taxon>
        <taxon>Tanacetum</taxon>
    </lineage>
</organism>
<dbReference type="AlphaFoldDB" id="A0A6L2M6W7"/>
<accession>A0A6L2M6W7</accession>